<evidence type="ECO:0000256" key="1">
    <source>
        <dbReference type="SAM" id="MobiDB-lite"/>
    </source>
</evidence>
<comment type="caution">
    <text evidence="2">The sequence shown here is derived from an EMBL/GenBank/DDBJ whole genome shotgun (WGS) entry which is preliminary data.</text>
</comment>
<dbReference type="OrthoDB" id="5425892at2759"/>
<dbReference type="EMBL" id="WOWK01000048">
    <property type="protein sequence ID" value="KAF0323915.1"/>
    <property type="molecule type" value="Genomic_DNA"/>
</dbReference>
<dbReference type="Proteomes" id="UP000434172">
    <property type="component" value="Unassembled WGS sequence"/>
</dbReference>
<proteinExistence type="predicted"/>
<protein>
    <submittedName>
        <fullName evidence="2">Uncharacterized protein</fullName>
    </submittedName>
</protein>
<evidence type="ECO:0000313" key="2">
    <source>
        <dbReference type="EMBL" id="KAF0323915.1"/>
    </source>
</evidence>
<gene>
    <name evidence="2" type="ORF">GQ607_008887</name>
</gene>
<organism evidence="2 3">
    <name type="scientific">Colletotrichum asianum</name>
    <dbReference type="NCBI Taxonomy" id="702518"/>
    <lineage>
        <taxon>Eukaryota</taxon>
        <taxon>Fungi</taxon>
        <taxon>Dikarya</taxon>
        <taxon>Ascomycota</taxon>
        <taxon>Pezizomycotina</taxon>
        <taxon>Sordariomycetes</taxon>
        <taxon>Hypocreomycetidae</taxon>
        <taxon>Glomerellales</taxon>
        <taxon>Glomerellaceae</taxon>
        <taxon>Colletotrichum</taxon>
        <taxon>Colletotrichum gloeosporioides species complex</taxon>
    </lineage>
</organism>
<keyword evidence="3" id="KW-1185">Reference proteome</keyword>
<evidence type="ECO:0000313" key="3">
    <source>
        <dbReference type="Proteomes" id="UP000434172"/>
    </source>
</evidence>
<reference evidence="2 3" key="1">
    <citation type="submission" date="2019-12" db="EMBL/GenBank/DDBJ databases">
        <title>A genome sequence resource for the geographically widespread anthracnose pathogen Colletotrichum asianum.</title>
        <authorList>
            <person name="Meng Y."/>
        </authorList>
    </citation>
    <scope>NUCLEOTIDE SEQUENCE [LARGE SCALE GENOMIC DNA]</scope>
    <source>
        <strain evidence="2 3">ICMP 18580</strain>
    </source>
</reference>
<name>A0A8H3WCY4_9PEZI</name>
<dbReference type="AlphaFoldDB" id="A0A8H3WCY4"/>
<feature type="region of interest" description="Disordered" evidence="1">
    <location>
        <begin position="1"/>
        <end position="58"/>
    </location>
</feature>
<sequence length="109" mass="12372">MSSQPSMANVAPQKDVPHADAHDPSSPAAEAARVIERTNSWKPSFERRQSWNKEDQKRELQMSHIEDHNLGSREWRNVRRGGCHEKSRLTTPSIKLETLGKGNKAFKIA</sequence>
<accession>A0A8H3WCY4</accession>
<feature type="compositionally biased region" description="Basic and acidic residues" evidence="1">
    <location>
        <begin position="44"/>
        <end position="58"/>
    </location>
</feature>